<feature type="binding site" evidence="11">
    <location>
        <begin position="302"/>
        <end position="303"/>
    </location>
    <ligand>
        <name>S-adenosyl-L-methionine</name>
        <dbReference type="ChEBI" id="CHEBI:59789"/>
    </ligand>
</feature>
<gene>
    <name evidence="13" type="ORF">ONB1V03_LOCUS14137</name>
</gene>
<organism evidence="13">
    <name type="scientific">Oppiella nova</name>
    <dbReference type="NCBI Taxonomy" id="334625"/>
    <lineage>
        <taxon>Eukaryota</taxon>
        <taxon>Metazoa</taxon>
        <taxon>Ecdysozoa</taxon>
        <taxon>Arthropoda</taxon>
        <taxon>Chelicerata</taxon>
        <taxon>Arachnida</taxon>
        <taxon>Acari</taxon>
        <taxon>Acariformes</taxon>
        <taxon>Sarcoptiformes</taxon>
        <taxon>Oribatida</taxon>
        <taxon>Brachypylina</taxon>
        <taxon>Oppioidea</taxon>
        <taxon>Oppiidae</taxon>
        <taxon>Oppiella</taxon>
    </lineage>
</organism>
<evidence type="ECO:0000313" key="13">
    <source>
        <dbReference type="EMBL" id="CAD7657509.1"/>
    </source>
</evidence>
<dbReference type="Pfam" id="PF02475">
    <property type="entry name" value="TRM5-TYW2_MTfase"/>
    <property type="match status" value="1"/>
</dbReference>
<accession>A0A7R9MC67</accession>
<dbReference type="InterPro" id="IPR030382">
    <property type="entry name" value="MeTrfase_TRM5/TYW2"/>
</dbReference>
<dbReference type="CDD" id="cd02440">
    <property type="entry name" value="AdoMet_MTases"/>
    <property type="match status" value="1"/>
</dbReference>
<evidence type="ECO:0000256" key="3">
    <source>
        <dbReference type="ARBA" id="ARBA00022603"/>
    </source>
</evidence>
<keyword evidence="8 11" id="KW-0539">Nucleus</keyword>
<feature type="binding site" evidence="11">
    <location>
        <begin position="274"/>
        <end position="275"/>
    </location>
    <ligand>
        <name>S-adenosyl-L-methionine</name>
        <dbReference type="ChEBI" id="CHEBI:59789"/>
    </ligand>
</feature>
<keyword evidence="6 11" id="KW-0819">tRNA processing</keyword>
<dbReference type="PROSITE" id="PS51684">
    <property type="entry name" value="SAM_MT_TRM5_TYW2"/>
    <property type="match status" value="1"/>
</dbReference>
<dbReference type="InterPro" id="IPR029063">
    <property type="entry name" value="SAM-dependent_MTases_sf"/>
</dbReference>
<dbReference type="GO" id="GO:0005634">
    <property type="term" value="C:nucleus"/>
    <property type="evidence" value="ECO:0007669"/>
    <property type="project" value="UniProtKB-SubCell"/>
</dbReference>
<comment type="function">
    <text evidence="11">Specifically methylates the N1 position of guanosine-37 in various cytoplasmic and mitochondrial tRNAs. Methylation is not dependent on the nature of the nucleoside 5' of the target nucleoside. This is the first step in the biosynthesis of wybutosine (yW), a modified base adjacent to the anticodon of tRNAs and required for accurate decoding.</text>
</comment>
<evidence type="ECO:0000256" key="11">
    <source>
        <dbReference type="HAMAP-Rule" id="MF_03152"/>
    </source>
</evidence>
<evidence type="ECO:0000256" key="8">
    <source>
        <dbReference type="ARBA" id="ARBA00023242"/>
    </source>
</evidence>
<dbReference type="GO" id="GO:0005759">
    <property type="term" value="C:mitochondrial matrix"/>
    <property type="evidence" value="ECO:0007669"/>
    <property type="project" value="UniProtKB-SubCell"/>
</dbReference>
<evidence type="ECO:0000256" key="5">
    <source>
        <dbReference type="ARBA" id="ARBA00022691"/>
    </source>
</evidence>
<feature type="domain" description="SAM-dependent methyltransferase TRM5/TYW2-type" evidence="12">
    <location>
        <begin position="142"/>
        <end position="423"/>
    </location>
</feature>
<reference evidence="13" key="1">
    <citation type="submission" date="2020-11" db="EMBL/GenBank/DDBJ databases">
        <authorList>
            <person name="Tran Van P."/>
        </authorList>
    </citation>
    <scope>NUCLEOTIDE SEQUENCE</scope>
</reference>
<comment type="similarity">
    <text evidence="11">Belongs to the TRM5 / TYW2 family.</text>
</comment>
<feature type="binding site" evidence="11">
    <location>
        <position position="336"/>
    </location>
    <ligand>
        <name>S-adenosyl-L-methionine</name>
        <dbReference type="ChEBI" id="CHEBI:59789"/>
    </ligand>
</feature>
<dbReference type="EMBL" id="CAJPVJ010013136">
    <property type="protein sequence ID" value="CAG2174695.1"/>
    <property type="molecule type" value="Genomic_DNA"/>
</dbReference>
<comment type="function">
    <text evidence="9">Involved in mitochondrial tRNA methylation. Specifically methylates the N1 position of guanosine-37 in various tRNAs. Methylation is not dependent on the nature of the nucleoside 5' of the target nucleoside. This is the first step in the biosynthesis of wybutosine (yW), a modified base adjacent to the anticodon of tRNAs and required for accurate decoding.</text>
</comment>
<dbReference type="EC" id="2.1.1.228" evidence="11"/>
<dbReference type="HAMAP" id="MF_03152">
    <property type="entry name" value="TRM5"/>
    <property type="match status" value="1"/>
</dbReference>
<evidence type="ECO:0000256" key="2">
    <source>
        <dbReference type="ARBA" id="ARBA00022490"/>
    </source>
</evidence>
<comment type="catalytic activity">
    <reaction evidence="10 11">
        <text>guanosine(37) in tRNA + S-adenosyl-L-methionine = N(1)-methylguanosine(37) in tRNA + S-adenosyl-L-homocysteine + H(+)</text>
        <dbReference type="Rhea" id="RHEA:36899"/>
        <dbReference type="Rhea" id="RHEA-COMP:10145"/>
        <dbReference type="Rhea" id="RHEA-COMP:10147"/>
        <dbReference type="ChEBI" id="CHEBI:15378"/>
        <dbReference type="ChEBI" id="CHEBI:57856"/>
        <dbReference type="ChEBI" id="CHEBI:59789"/>
        <dbReference type="ChEBI" id="CHEBI:73542"/>
        <dbReference type="ChEBI" id="CHEBI:74269"/>
        <dbReference type="EC" id="2.1.1.228"/>
    </reaction>
</comment>
<dbReference type="InterPro" id="IPR025792">
    <property type="entry name" value="tRNA_Gua_MeTrfase_euk"/>
</dbReference>
<sequence>MSLTVRKSTLTTGCLSPPESVKGMTCLDKSLFNKTICVPFVEIEEQLMESAVKCLKPYLLKLKDFNPVVNEEKKRIVILNPELIASVSDLIGDDTERRHVLRDLCHIRDIGWRDVDMKYENYSHKQVLDAVLPKDSDSVSGFSTIGHILHLNLRPHTFPYKRLIGQVLLDKIKSCELVVNKVNSIANEFRNFEMEVLAQRSPSVTTTVKIKESFCEFEFDFARVYWNPRLGTEHDRIQLKLNKGVDVLYDVFAGVGPFAIPAAKRRKCHVLANDLNPECYKWLQHNSRLNGVDDRLSVYNLDGRQFIQTVIRDHLIHAINTFDGIERTRQYHIVMNLPSLAIQFLDAFKGLLHSIDTSRDYQIDPIIHCYCFVKDEPNNGPKIVKRMAEEVLDHELDSILEIVNIRKVAPNKDIYEMMAKRHTNRESTQKVCDLRLKRAKKMKRNIEVKKLYLKTHQQVEQLDQTLNSMMGTVRGIPTKAYEPKTNCNTNVKTMSESKASKVNLDIDETIHKYSNTMEKFGNDVHVLHCVEASIDWSHVCCALLLATHITTTTTTTTTNNNNRQCCRMMEEVMVMVVVNTAPVGHSQANTPNKR</sequence>
<dbReference type="OrthoDB" id="6416727at2759"/>
<evidence type="ECO:0000256" key="7">
    <source>
        <dbReference type="ARBA" id="ARBA00023128"/>
    </source>
</evidence>
<comment type="subunit">
    <text evidence="11">Monomer.</text>
</comment>
<evidence type="ECO:0000259" key="12">
    <source>
        <dbReference type="PROSITE" id="PS51684"/>
    </source>
</evidence>
<evidence type="ECO:0000256" key="4">
    <source>
        <dbReference type="ARBA" id="ARBA00022679"/>
    </source>
</evidence>
<evidence type="ECO:0000313" key="14">
    <source>
        <dbReference type="Proteomes" id="UP000728032"/>
    </source>
</evidence>
<dbReference type="InterPro" id="IPR056743">
    <property type="entry name" value="TRM5-TYW2-like_MTfase"/>
</dbReference>
<keyword evidence="5 11" id="KW-0949">S-adenosyl-L-methionine</keyword>
<keyword evidence="4 11" id="KW-0808">Transferase</keyword>
<keyword evidence="2 11" id="KW-0963">Cytoplasm</keyword>
<dbReference type="FunFam" id="3.30.300.110:FF:000001">
    <property type="entry name" value="tRNA (guanine(37)-N1)-methyltransferase"/>
    <property type="match status" value="1"/>
</dbReference>
<dbReference type="AlphaFoldDB" id="A0A7R9MC67"/>
<dbReference type="EMBL" id="OC927961">
    <property type="protein sequence ID" value="CAD7657509.1"/>
    <property type="molecule type" value="Genomic_DNA"/>
</dbReference>
<name>A0A7R9MC67_9ACAR</name>
<feature type="binding site" evidence="11">
    <location>
        <position position="234"/>
    </location>
    <ligand>
        <name>S-adenosyl-L-methionine</name>
        <dbReference type="ChEBI" id="CHEBI:59789"/>
    </ligand>
</feature>
<dbReference type="GO" id="GO:0002939">
    <property type="term" value="P:tRNA N1-guanine methylation"/>
    <property type="evidence" value="ECO:0007669"/>
    <property type="project" value="TreeGrafter"/>
</dbReference>
<evidence type="ECO:0000256" key="6">
    <source>
        <dbReference type="ARBA" id="ARBA00022694"/>
    </source>
</evidence>
<dbReference type="PANTHER" id="PTHR23245:SF36">
    <property type="entry name" value="TRNA (GUANINE(37)-N1)-METHYLTRANSFERASE"/>
    <property type="match status" value="1"/>
</dbReference>
<keyword evidence="3 11" id="KW-0489">Methyltransferase</keyword>
<dbReference type="Gene3D" id="3.30.300.110">
    <property type="entry name" value="Met-10+ protein-like domains"/>
    <property type="match status" value="1"/>
</dbReference>
<keyword evidence="14" id="KW-1185">Reference proteome</keyword>
<evidence type="ECO:0000256" key="1">
    <source>
        <dbReference type="ARBA" id="ARBA00009775"/>
    </source>
</evidence>
<evidence type="ECO:0000256" key="10">
    <source>
        <dbReference type="ARBA" id="ARBA00047783"/>
    </source>
</evidence>
<evidence type="ECO:0000256" key="9">
    <source>
        <dbReference type="ARBA" id="ARBA00045951"/>
    </source>
</evidence>
<dbReference type="PANTHER" id="PTHR23245">
    <property type="entry name" value="TRNA METHYLTRANSFERASE"/>
    <property type="match status" value="1"/>
</dbReference>
<dbReference type="Proteomes" id="UP000728032">
    <property type="component" value="Unassembled WGS sequence"/>
</dbReference>
<proteinExistence type="inferred from homology"/>
<dbReference type="Gene3D" id="3.40.50.150">
    <property type="entry name" value="Vaccinia Virus protein VP39"/>
    <property type="match status" value="1"/>
</dbReference>
<dbReference type="InterPro" id="IPR056744">
    <property type="entry name" value="TRM5/TYW2-like_N"/>
</dbReference>
<dbReference type="GO" id="GO:0070901">
    <property type="term" value="P:mitochondrial tRNA methylation"/>
    <property type="evidence" value="ECO:0007669"/>
    <property type="project" value="TreeGrafter"/>
</dbReference>
<comment type="subcellular location">
    <subcellularLocation>
        <location evidence="11">Mitochondrion matrix</location>
    </subcellularLocation>
    <subcellularLocation>
        <location evidence="11">Nucleus</location>
    </subcellularLocation>
    <subcellularLocation>
        <location evidence="11">Cytoplasm</location>
    </subcellularLocation>
    <text evidence="11">Predominantly in the mitochondria and in the nucleus.</text>
</comment>
<keyword evidence="7 11" id="KW-0496">Mitochondrion</keyword>
<comment type="similarity">
    <text evidence="1">Belongs to the class I-like SAM-binding methyltransferase superfamily. TRM5/TYW2 family.</text>
</comment>
<protein>
    <recommendedName>
        <fullName evidence="11">tRNA (guanine(37)-N1)-methyltransferase</fullName>
        <ecNumber evidence="11">2.1.1.228</ecNumber>
    </recommendedName>
    <alternativeName>
        <fullName evidence="11">M1G-methyltransferase</fullName>
    </alternativeName>
    <alternativeName>
        <fullName evidence="11">tRNA [GM37] methyltransferase</fullName>
    </alternativeName>
    <alternativeName>
        <fullName evidence="11">tRNA methyltransferase 5 homolog</fullName>
    </alternativeName>
</protein>
<dbReference type="Pfam" id="PF25133">
    <property type="entry name" value="TYW2_N_2"/>
    <property type="match status" value="1"/>
</dbReference>
<dbReference type="SUPFAM" id="SSF53335">
    <property type="entry name" value="S-adenosyl-L-methionine-dependent methyltransferases"/>
    <property type="match status" value="1"/>
</dbReference>
<dbReference type="GO" id="GO:0052906">
    <property type="term" value="F:tRNA (guanine(37)-N1)-methyltransferase activity"/>
    <property type="evidence" value="ECO:0007669"/>
    <property type="project" value="UniProtKB-UniRule"/>
</dbReference>